<dbReference type="Gene3D" id="1.20.1440.180">
    <property type="entry name" value="KEN domain"/>
    <property type="match status" value="1"/>
</dbReference>
<name>A0A7D9DCL2_PARCT</name>
<dbReference type="GO" id="GO:0005524">
    <property type="term" value="F:ATP binding"/>
    <property type="evidence" value="ECO:0007669"/>
    <property type="project" value="InterPro"/>
</dbReference>
<dbReference type="GO" id="GO:0070059">
    <property type="term" value="P:intrinsic apoptotic signaling pathway in response to endoplasmic reticulum stress"/>
    <property type="evidence" value="ECO:0007669"/>
    <property type="project" value="TreeGrafter"/>
</dbReference>
<dbReference type="PROSITE" id="PS00108">
    <property type="entry name" value="PROTEIN_KINASE_ST"/>
    <property type="match status" value="1"/>
</dbReference>
<dbReference type="Pfam" id="PF06479">
    <property type="entry name" value="Ribonuc_2-5A"/>
    <property type="match status" value="1"/>
</dbReference>
<reference evidence="1" key="1">
    <citation type="submission" date="2020-04" db="EMBL/GenBank/DDBJ databases">
        <authorList>
            <person name="Alioto T."/>
            <person name="Alioto T."/>
            <person name="Gomez Garrido J."/>
        </authorList>
    </citation>
    <scope>NUCLEOTIDE SEQUENCE</scope>
    <source>
        <strain evidence="1">A484AB</strain>
    </source>
</reference>
<organism evidence="1 2">
    <name type="scientific">Paramuricea clavata</name>
    <name type="common">Red gorgonian</name>
    <name type="synonym">Violescent sea-whip</name>
    <dbReference type="NCBI Taxonomy" id="317549"/>
    <lineage>
        <taxon>Eukaryota</taxon>
        <taxon>Metazoa</taxon>
        <taxon>Cnidaria</taxon>
        <taxon>Anthozoa</taxon>
        <taxon>Octocorallia</taxon>
        <taxon>Malacalcyonacea</taxon>
        <taxon>Plexauridae</taxon>
        <taxon>Paramuricea</taxon>
    </lineage>
</organism>
<keyword evidence="1" id="KW-0808">Transferase</keyword>
<keyword evidence="2" id="KW-1185">Reference proteome</keyword>
<dbReference type="GO" id="GO:0004674">
    <property type="term" value="F:protein serine/threonine kinase activity"/>
    <property type="evidence" value="ECO:0007669"/>
    <property type="project" value="InterPro"/>
</dbReference>
<accession>A0A7D9DCL2</accession>
<dbReference type="PANTHER" id="PTHR13954">
    <property type="entry name" value="IRE1-RELATED"/>
    <property type="match status" value="1"/>
</dbReference>
<dbReference type="InterPro" id="IPR008271">
    <property type="entry name" value="Ser/Thr_kinase_AS"/>
</dbReference>
<gene>
    <name evidence="1" type="ORF">PACLA_8A063640</name>
</gene>
<dbReference type="EMBL" id="CACRXK020000510">
    <property type="protein sequence ID" value="CAB3982515.1"/>
    <property type="molecule type" value="Genomic_DNA"/>
</dbReference>
<dbReference type="SUPFAM" id="SSF56112">
    <property type="entry name" value="Protein kinase-like (PK-like)"/>
    <property type="match status" value="1"/>
</dbReference>
<dbReference type="GO" id="GO:0036498">
    <property type="term" value="P:IRE1-mediated unfolded protein response"/>
    <property type="evidence" value="ECO:0007669"/>
    <property type="project" value="TreeGrafter"/>
</dbReference>
<dbReference type="GO" id="GO:1990604">
    <property type="term" value="C:IRE1-TRAF2-ASK1 complex"/>
    <property type="evidence" value="ECO:0007669"/>
    <property type="project" value="TreeGrafter"/>
</dbReference>
<dbReference type="GO" id="GO:0004521">
    <property type="term" value="F:RNA endonuclease activity"/>
    <property type="evidence" value="ECO:0007669"/>
    <property type="project" value="InterPro"/>
</dbReference>
<dbReference type="InterPro" id="IPR011009">
    <property type="entry name" value="Kinase-like_dom_sf"/>
</dbReference>
<dbReference type="AlphaFoldDB" id="A0A7D9DCL2"/>
<dbReference type="Pfam" id="PF00069">
    <property type="entry name" value="Pkinase"/>
    <property type="match status" value="1"/>
</dbReference>
<dbReference type="GO" id="GO:0006397">
    <property type="term" value="P:mRNA processing"/>
    <property type="evidence" value="ECO:0007669"/>
    <property type="project" value="InterPro"/>
</dbReference>
<evidence type="ECO:0000313" key="2">
    <source>
        <dbReference type="Proteomes" id="UP001152795"/>
    </source>
</evidence>
<dbReference type="PROSITE" id="PS50011">
    <property type="entry name" value="PROTEIN_KINASE_DOM"/>
    <property type="match status" value="1"/>
</dbReference>
<dbReference type="GO" id="GO:0051082">
    <property type="term" value="F:unfolded protein binding"/>
    <property type="evidence" value="ECO:0007669"/>
    <property type="project" value="TreeGrafter"/>
</dbReference>
<dbReference type="Proteomes" id="UP001152795">
    <property type="component" value="Unassembled WGS sequence"/>
</dbReference>
<proteinExistence type="predicted"/>
<sequence>MCPKDEFKVGRPTSDGTCVYAGLRLADGKEVAVKCMLTDNCEHLAENETQIYNMLHMETSPHVVRYLHYRPEATFTYIVLELCEFSLTEYVNRARDDPQIPFDPQKIIREILTGLKILHKQGNEGMILHRDLKPDNVLVDVRWNIRLADFGVSKRVGEGRSTNYTSGKGNAEWQAAESIPIDGENQPVVYKRKSDIQVAGMLSFYVLTKGKHPFGDISYERPNNIYRGNPVSLDTLTDSVERDFVSWLLHNNIDDRPSAEEALTHPYLKSIDDQFHFLVEMGNEPEIKGNTHCYVVEKLNNIRHKTRKDYPNGWKAKIQPSQILDGMCMHPHQYNDNITSLLRFLRNVKAHIHDPSHSSEIVRQHVGEPASYFLHRDRFSTLPMRVHKILRKQAKRVPQSGGDEDVWINRSTLKSFF</sequence>
<dbReference type="SMART" id="SM00220">
    <property type="entry name" value="S_TKc"/>
    <property type="match status" value="1"/>
</dbReference>
<dbReference type="InterPro" id="IPR010513">
    <property type="entry name" value="KEN_dom"/>
</dbReference>
<protein>
    <submittedName>
        <fullName evidence="1">Serine threonine- kinase endoribonuclease IRE1</fullName>
    </submittedName>
</protein>
<evidence type="ECO:0000313" key="1">
    <source>
        <dbReference type="EMBL" id="CAB3982515.1"/>
    </source>
</evidence>
<dbReference type="PANTHER" id="PTHR13954:SF28">
    <property type="match status" value="1"/>
</dbReference>
<dbReference type="InterPro" id="IPR000719">
    <property type="entry name" value="Prot_kinase_dom"/>
</dbReference>
<comment type="caution">
    <text evidence="1">The sequence shown here is derived from an EMBL/GenBank/DDBJ whole genome shotgun (WGS) entry which is preliminary data.</text>
</comment>
<dbReference type="InterPro" id="IPR038357">
    <property type="entry name" value="KEN_sf"/>
</dbReference>
<dbReference type="OrthoDB" id="63989at2759"/>
<dbReference type="Gene3D" id="1.10.510.10">
    <property type="entry name" value="Transferase(Phosphotransferase) domain 1"/>
    <property type="match status" value="1"/>
</dbReference>
<dbReference type="InterPro" id="IPR045133">
    <property type="entry name" value="IRE1/2-like"/>
</dbReference>
<keyword evidence="1" id="KW-0418">Kinase</keyword>